<dbReference type="InterPro" id="IPR010982">
    <property type="entry name" value="Lambda_DNA-bd_dom_sf"/>
</dbReference>
<dbReference type="GO" id="GO:0003677">
    <property type="term" value="F:DNA binding"/>
    <property type="evidence" value="ECO:0007669"/>
    <property type="project" value="InterPro"/>
</dbReference>
<proteinExistence type="predicted"/>
<reference evidence="2 3" key="1">
    <citation type="submission" date="2016-09" db="EMBL/GenBank/DDBJ databases">
        <title>The complete genome sequences of Rhizobium gallicum, symbiovars gallicum and phaseoli, symbionts associated to common bean (Phaseolus vulgaris).</title>
        <authorList>
            <person name="Bustos P."/>
            <person name="Santamaria R.I."/>
            <person name="Perez-Carrascal O.M."/>
            <person name="Juarez S."/>
            <person name="Lozano L."/>
            <person name="Martinez-Flores I."/>
            <person name="Martinez-Romero E."/>
            <person name="Cevallos M."/>
            <person name="Romero D."/>
            <person name="Davila G."/>
            <person name="Gonzalez V."/>
        </authorList>
    </citation>
    <scope>NUCLEOTIDE SEQUENCE [LARGE SCALE GENOMIC DNA]</scope>
    <source>
        <strain evidence="2 3">8C-3</strain>
    </source>
</reference>
<sequence length="81" mass="8399">MPITGYQIKAARSLVGMEQVALAEKAGVSANTIRNMEAYGADRVKGRTETLDAVTDALKAAGVTFIDEGMSDGGPGVRLGK</sequence>
<dbReference type="PROSITE" id="PS50943">
    <property type="entry name" value="HTH_CROC1"/>
    <property type="match status" value="1"/>
</dbReference>
<dbReference type="CDD" id="cd00093">
    <property type="entry name" value="HTH_XRE"/>
    <property type="match status" value="1"/>
</dbReference>
<evidence type="ECO:0000313" key="3">
    <source>
        <dbReference type="Proteomes" id="UP000185109"/>
    </source>
</evidence>
<dbReference type="RefSeq" id="WP_074061064.1">
    <property type="nucleotide sequence ID" value="NZ_CP017241.1"/>
</dbReference>
<dbReference type="EMBL" id="CP017241">
    <property type="protein sequence ID" value="APO74570.1"/>
    <property type="molecule type" value="Genomic_DNA"/>
</dbReference>
<gene>
    <name evidence="2" type="ORF">AM571_CH01749</name>
</gene>
<dbReference type="AlphaFoldDB" id="A0A1L5P333"/>
<name>A0A1L5P333_RHIET</name>
<evidence type="ECO:0000259" key="1">
    <source>
        <dbReference type="PROSITE" id="PS50943"/>
    </source>
</evidence>
<dbReference type="SUPFAM" id="SSF47413">
    <property type="entry name" value="lambda repressor-like DNA-binding domains"/>
    <property type="match status" value="1"/>
</dbReference>
<dbReference type="InterPro" id="IPR001387">
    <property type="entry name" value="Cro/C1-type_HTH"/>
</dbReference>
<protein>
    <recommendedName>
        <fullName evidence="1">HTH cro/C1-type domain-containing protein</fullName>
    </recommendedName>
</protein>
<dbReference type="Gene3D" id="1.10.260.40">
    <property type="entry name" value="lambda repressor-like DNA-binding domains"/>
    <property type="match status" value="1"/>
</dbReference>
<evidence type="ECO:0000313" key="2">
    <source>
        <dbReference type="EMBL" id="APO74570.1"/>
    </source>
</evidence>
<dbReference type="SMART" id="SM00530">
    <property type="entry name" value="HTH_XRE"/>
    <property type="match status" value="1"/>
</dbReference>
<accession>A0A1L5P333</accession>
<organism evidence="2 3">
    <name type="scientific">Rhizobium etli 8C-3</name>
    <dbReference type="NCBI Taxonomy" id="538025"/>
    <lineage>
        <taxon>Bacteria</taxon>
        <taxon>Pseudomonadati</taxon>
        <taxon>Pseudomonadota</taxon>
        <taxon>Alphaproteobacteria</taxon>
        <taxon>Hyphomicrobiales</taxon>
        <taxon>Rhizobiaceae</taxon>
        <taxon>Rhizobium/Agrobacterium group</taxon>
        <taxon>Rhizobium</taxon>
    </lineage>
</organism>
<feature type="domain" description="HTH cro/C1-type" evidence="1">
    <location>
        <begin position="8"/>
        <end position="37"/>
    </location>
</feature>
<dbReference type="Proteomes" id="UP000185109">
    <property type="component" value="Chromosome"/>
</dbReference>